<dbReference type="Pfam" id="PF14446">
    <property type="entry name" value="Prok-RING_1"/>
    <property type="match status" value="1"/>
</dbReference>
<sequence length="233" mass="24874">MLTSLNCDCGAAVSLPPDASARSLRCPSCRRVLALTADGVAIASTPITADRPVKCPICQTAMTAGEECVTCPDCDQLHHRDCWSEMGGCGSYGCAQAPALDKGESAATPMTAWGDKKQCPACGEEIKAIALRCRYCHTEFDSVDPMSRDDLRRQSSKVNQRDGMKRIVVGLFVTSLLACVAPLTAILSAAYVIPKRAEIAKCGPIYIILGWTSLGLSVFYSILMALFILAEST</sequence>
<dbReference type="EMBL" id="CP036349">
    <property type="protein sequence ID" value="QDV73049.1"/>
    <property type="molecule type" value="Genomic_DNA"/>
</dbReference>
<keyword evidence="1" id="KW-0472">Membrane</keyword>
<keyword evidence="1" id="KW-1133">Transmembrane helix</keyword>
<feature type="transmembrane region" description="Helical" evidence="1">
    <location>
        <begin position="205"/>
        <end position="230"/>
    </location>
</feature>
<keyword evidence="3" id="KW-1185">Reference proteome</keyword>
<dbReference type="InterPro" id="IPR039522">
    <property type="entry name" value="RING_finger_1_prok"/>
</dbReference>
<dbReference type="KEGG" id="bmei:Spa11_12370"/>
<dbReference type="InterPro" id="IPR013083">
    <property type="entry name" value="Znf_RING/FYVE/PHD"/>
</dbReference>
<dbReference type="AlphaFoldDB" id="A0A518K5H6"/>
<reference evidence="2 3" key="1">
    <citation type="submission" date="2019-02" db="EMBL/GenBank/DDBJ databases">
        <title>Deep-cultivation of Planctomycetes and their phenomic and genomic characterization uncovers novel biology.</title>
        <authorList>
            <person name="Wiegand S."/>
            <person name="Jogler M."/>
            <person name="Boedeker C."/>
            <person name="Pinto D."/>
            <person name="Vollmers J."/>
            <person name="Rivas-Marin E."/>
            <person name="Kohn T."/>
            <person name="Peeters S.H."/>
            <person name="Heuer A."/>
            <person name="Rast P."/>
            <person name="Oberbeckmann S."/>
            <person name="Bunk B."/>
            <person name="Jeske O."/>
            <person name="Meyerdierks A."/>
            <person name="Storesund J.E."/>
            <person name="Kallscheuer N."/>
            <person name="Luecker S."/>
            <person name="Lage O.M."/>
            <person name="Pohl T."/>
            <person name="Merkel B.J."/>
            <person name="Hornburger P."/>
            <person name="Mueller R.-W."/>
            <person name="Bruemmer F."/>
            <person name="Labrenz M."/>
            <person name="Spormann A.M."/>
            <person name="Op den Camp H."/>
            <person name="Overmann J."/>
            <person name="Amann R."/>
            <person name="Jetten M.S.M."/>
            <person name="Mascher T."/>
            <person name="Medema M.H."/>
            <person name="Devos D.P."/>
            <person name="Kaster A.-K."/>
            <person name="Ovreas L."/>
            <person name="Rohde M."/>
            <person name="Galperin M.Y."/>
            <person name="Jogler C."/>
        </authorList>
    </citation>
    <scope>NUCLEOTIDE SEQUENCE [LARGE SCALE GENOMIC DNA]</scope>
    <source>
        <strain evidence="2 3">Spa11</strain>
    </source>
</reference>
<protein>
    <recommendedName>
        <fullName evidence="4">Double zinc ribbon</fullName>
    </recommendedName>
</protein>
<dbReference type="Gene3D" id="3.30.40.10">
    <property type="entry name" value="Zinc/RING finger domain, C3HC4 (zinc finger)"/>
    <property type="match status" value="1"/>
</dbReference>
<evidence type="ECO:0008006" key="4">
    <source>
        <dbReference type="Google" id="ProtNLM"/>
    </source>
</evidence>
<proteinExistence type="predicted"/>
<dbReference type="RefSeq" id="WP_145109372.1">
    <property type="nucleotide sequence ID" value="NZ_CP036349.1"/>
</dbReference>
<organism evidence="2 3">
    <name type="scientific">Botrimarina mediterranea</name>
    <dbReference type="NCBI Taxonomy" id="2528022"/>
    <lineage>
        <taxon>Bacteria</taxon>
        <taxon>Pseudomonadati</taxon>
        <taxon>Planctomycetota</taxon>
        <taxon>Planctomycetia</taxon>
        <taxon>Pirellulales</taxon>
        <taxon>Lacipirellulaceae</taxon>
        <taxon>Botrimarina</taxon>
    </lineage>
</organism>
<name>A0A518K5H6_9BACT</name>
<evidence type="ECO:0000256" key="1">
    <source>
        <dbReference type="SAM" id="Phobius"/>
    </source>
</evidence>
<gene>
    <name evidence="2" type="ORF">Spa11_12370</name>
</gene>
<evidence type="ECO:0000313" key="2">
    <source>
        <dbReference type="EMBL" id="QDV73049.1"/>
    </source>
</evidence>
<dbReference type="Proteomes" id="UP000316426">
    <property type="component" value="Chromosome"/>
</dbReference>
<evidence type="ECO:0000313" key="3">
    <source>
        <dbReference type="Proteomes" id="UP000316426"/>
    </source>
</evidence>
<accession>A0A518K5H6</accession>
<keyword evidence="1" id="KW-0812">Transmembrane</keyword>
<feature type="transmembrane region" description="Helical" evidence="1">
    <location>
        <begin position="167"/>
        <end position="193"/>
    </location>
</feature>